<accession>A0AA41XZC3</accession>
<dbReference type="RefSeq" id="WP_264090673.1">
    <property type="nucleotide sequence ID" value="NZ_JAMPJT010000008.1"/>
</dbReference>
<evidence type="ECO:0000313" key="2">
    <source>
        <dbReference type="EMBL" id="MCV9879611.1"/>
    </source>
</evidence>
<evidence type="ECO:0000313" key="3">
    <source>
        <dbReference type="EMBL" id="MCV9883000.1"/>
    </source>
</evidence>
<reference evidence="2" key="1">
    <citation type="submission" date="2022-04" db="EMBL/GenBank/DDBJ databases">
        <title>Brenneria sp. isolated from walnut trees in Serbia.</title>
        <authorList>
            <person name="Gasic K."/>
            <person name="Zlatkovic N."/>
            <person name="Kuzmanovic N."/>
        </authorList>
    </citation>
    <scope>NUCLEOTIDE SEQUENCE</scope>
    <source>
        <strain evidence="3">KBI 423</strain>
        <strain evidence="2">KBI 447</strain>
    </source>
</reference>
<dbReference type="Proteomes" id="UP001165569">
    <property type="component" value="Unassembled WGS sequence"/>
</dbReference>
<dbReference type="SUPFAM" id="SSF69635">
    <property type="entry name" value="Type III secretory system chaperone-like"/>
    <property type="match status" value="1"/>
</dbReference>
<evidence type="ECO:0000313" key="5">
    <source>
        <dbReference type="Proteomes" id="UP001165569"/>
    </source>
</evidence>
<dbReference type="Gene3D" id="3.30.1460.10">
    <property type="match status" value="1"/>
</dbReference>
<comment type="caution">
    <text evidence="2">The sequence shown here is derived from an EMBL/GenBank/DDBJ whole genome shotgun (WGS) entry which is preliminary data.</text>
</comment>
<dbReference type="AlphaFoldDB" id="A0AA41XZC3"/>
<proteinExistence type="predicted"/>
<dbReference type="EMBL" id="JAMPJT010000008">
    <property type="protein sequence ID" value="MCV9879611.1"/>
    <property type="molecule type" value="Genomic_DNA"/>
</dbReference>
<name>A0AA41XZC3_9GAMM</name>
<sequence>MFHKIMFMLFKHYGIDVSSAPADGHDVYIMTVEQGLDIHFIGTQENYLNMVCVVSELEKETHHQILYDLLASNAFSPIHPVLVVGLEPQSNSVMLSTRQLLAELNSVEIFRLVEAFIDEVHALREWLLNAQSRSVPQHNDQKPHVVKQSPPSPLHPMFRQPLNTQAIK</sequence>
<dbReference type="Proteomes" id="UP001165568">
    <property type="component" value="Unassembled WGS sequence"/>
</dbReference>
<dbReference type="Pfam" id="PF05932">
    <property type="entry name" value="CesT"/>
    <property type="match status" value="1"/>
</dbReference>
<dbReference type="InterPro" id="IPR010261">
    <property type="entry name" value="Tir_chaperone"/>
</dbReference>
<organism evidence="2 5">
    <name type="scientific">Brenneria izbisi</name>
    <dbReference type="NCBI Taxonomy" id="2939450"/>
    <lineage>
        <taxon>Bacteria</taxon>
        <taxon>Pseudomonadati</taxon>
        <taxon>Pseudomonadota</taxon>
        <taxon>Gammaproteobacteria</taxon>
        <taxon>Enterobacterales</taxon>
        <taxon>Pectobacteriaceae</taxon>
        <taxon>Brenneria</taxon>
    </lineage>
</organism>
<evidence type="ECO:0000256" key="1">
    <source>
        <dbReference type="SAM" id="MobiDB-lite"/>
    </source>
</evidence>
<gene>
    <name evidence="2" type="ORF">NC803_12220</name>
    <name evidence="3" type="ORF">NC856_12045</name>
</gene>
<dbReference type="GO" id="GO:0030254">
    <property type="term" value="P:protein secretion by the type III secretion system"/>
    <property type="evidence" value="ECO:0007669"/>
    <property type="project" value="InterPro"/>
</dbReference>
<keyword evidence="4" id="KW-1185">Reference proteome</keyword>
<evidence type="ECO:0000313" key="4">
    <source>
        <dbReference type="Proteomes" id="UP001165568"/>
    </source>
</evidence>
<dbReference type="CDD" id="cd17025">
    <property type="entry name" value="T3SC_IA_ShcF-like"/>
    <property type="match status" value="1"/>
</dbReference>
<protein>
    <submittedName>
        <fullName evidence="2">CesT family type III secretion system chaperone</fullName>
    </submittedName>
</protein>
<dbReference type="EMBL" id="JAMPJU010000008">
    <property type="protein sequence ID" value="MCV9883000.1"/>
    <property type="molecule type" value="Genomic_DNA"/>
</dbReference>
<feature type="region of interest" description="Disordered" evidence="1">
    <location>
        <begin position="135"/>
        <end position="168"/>
    </location>
</feature>